<organism evidence="4 5">
    <name type="scientific">Gambusia affinis</name>
    <name type="common">Western mosquitofish</name>
    <name type="synonym">Heterandria affinis</name>
    <dbReference type="NCBI Taxonomy" id="33528"/>
    <lineage>
        <taxon>Eukaryota</taxon>
        <taxon>Metazoa</taxon>
        <taxon>Chordata</taxon>
        <taxon>Craniata</taxon>
        <taxon>Vertebrata</taxon>
        <taxon>Euteleostomi</taxon>
        <taxon>Actinopterygii</taxon>
        <taxon>Neopterygii</taxon>
        <taxon>Teleostei</taxon>
        <taxon>Neoteleostei</taxon>
        <taxon>Acanthomorphata</taxon>
        <taxon>Ovalentaria</taxon>
        <taxon>Atherinomorphae</taxon>
        <taxon>Cyprinodontiformes</taxon>
        <taxon>Poeciliidae</taxon>
        <taxon>Poeciliinae</taxon>
        <taxon>Gambusia</taxon>
    </lineage>
</organism>
<name>A0A315WCX8_GAMAF</name>
<feature type="domain" description="ENPP1-3/EXOG-like endonuclease/phosphodiesterase" evidence="2">
    <location>
        <begin position="73"/>
        <end position="290"/>
    </location>
</feature>
<feature type="transmembrane region" description="Helical" evidence="1">
    <location>
        <begin position="21"/>
        <end position="42"/>
    </location>
</feature>
<dbReference type="InterPro" id="IPR039015">
    <property type="entry name" value="ENDOD1"/>
</dbReference>
<dbReference type="Proteomes" id="UP000250572">
    <property type="component" value="Unassembled WGS sequence"/>
</dbReference>
<evidence type="ECO:0000256" key="1">
    <source>
        <dbReference type="SAM" id="Phobius"/>
    </source>
</evidence>
<dbReference type="PANTHER" id="PTHR21472">
    <property type="entry name" value="ENDONUCLEASE DOMAIN-CONTAINING 1 PROTEIN ENDOD1"/>
    <property type="match status" value="1"/>
</dbReference>
<sequence>MEDIPSPVCFSFYTGVRKMRLFCAYILSCSVLMVSSAVSNSFRDCSHFFYRQTPPAGIRGTSLKKICQKYADKLRYATLYDSSRRLPLYSAYIFKKSDGKGRADTPWMYEPQLVSESESSSMKVLPLTEDISPLMEESQTVLEDYTDAVEYRRGTLNPDQHQADPDDKSSTYTLTNVVPLTTDFLETSWSPYLDTVRRRLNNFCHGKSYIVTGVTFSGGTVKRDNKDRLSIPKHVWMGYCCPKFDRNSPYEVRFMFPGYGGYALNEKTGNNVVEVPLKKLEIFLKSQTDFEKDMTIFYKGCMGFLMASLTSSAVRGRVEKELSPECREFLYKRTPPKGLDLPSIKYICQFHNKKPRYVTLYSTADHIPIYSAYTFKHSDGETCVDVPWMYEPQLSTSFDTDEMQPFPRGYMHMNFEDAQAILDDYTNAIQYERGTLNPDEHQNEPDDKASTYTLTNVVPVVPDFNDRIWKKQEHIVRKRLNNYCRGKAYIVTGITKSGNMIRRENMNRIAVPKYLWSAYCCVDYDHNTPYTERYKFPSFAHYALNEDENNEIVETSVPKLQEFLKKTFVDQNFQIFEGECNPQSSMKTVVMVLMSVVLQGVQAGVVSDFNHAERCKDSLFMGTPPRGYLSNAFKKICQRYEDKPRYATVYDPRRHIPIFSAYTFKKSDGEKKVDFPWMFEPQLASEKSSSNMEPFPQSTSMHMNFEDTQAVLEDYADVVQYERGQLNPDEHQADPLDKASTYSLTNVVPQIREFNLGPWAEHQDIIRKRLNNYCRGKAYVITGVTTSGHTIRRNNMDRVAVPEYMWSAYCCTEFDQNAPYFVRYKFPVFGAYGLNDRVNNQMVEVPLKNLEKFLKGRMDVDKNFQIFYNDCVPDN</sequence>
<dbReference type="InterPro" id="IPR044925">
    <property type="entry name" value="His-Me_finger_sf"/>
</dbReference>
<reference evidence="4 5" key="1">
    <citation type="journal article" date="2018" name="G3 (Bethesda)">
        <title>A High-Quality Reference Genome for the Invasive Mosquitofish Gambusia affinis Using a Chicago Library.</title>
        <authorList>
            <person name="Hoffberg S.L."/>
            <person name="Troendle N.J."/>
            <person name="Glenn T.C."/>
            <person name="Mahmud O."/>
            <person name="Louha S."/>
            <person name="Chalopin D."/>
            <person name="Bennetzen J.L."/>
            <person name="Mauricio R."/>
        </authorList>
    </citation>
    <scope>NUCLEOTIDE SEQUENCE [LARGE SCALE GENOMIC DNA]</scope>
    <source>
        <strain evidence="4">NE01/NJP1002.9</strain>
        <tissue evidence="4">Muscle</tissue>
    </source>
</reference>
<accession>A0A315WCX8</accession>
<keyword evidence="5" id="KW-1185">Reference proteome</keyword>
<dbReference type="InterPro" id="IPR020821">
    <property type="entry name" value="ENPP1-3/EXOG-like_nuc-like"/>
</dbReference>
<comment type="caution">
    <text evidence="4">The sequence shown here is derived from an EMBL/GenBank/DDBJ whole genome shotgun (WGS) entry which is preliminary data.</text>
</comment>
<keyword evidence="1" id="KW-0812">Transmembrane</keyword>
<dbReference type="InterPro" id="IPR044929">
    <property type="entry name" value="DNA/RNA_non-sp_Endonuclease_sf"/>
</dbReference>
<feature type="domain" description="DNA/RNA non-specific endonuclease/pyrophosphatase/phosphodiesterase" evidence="3">
    <location>
        <begin position="642"/>
        <end position="860"/>
    </location>
</feature>
<proteinExistence type="predicted"/>
<dbReference type="SMART" id="SM00477">
    <property type="entry name" value="NUC"/>
    <property type="match status" value="2"/>
</dbReference>
<dbReference type="Pfam" id="PF01223">
    <property type="entry name" value="Endonuclease_NS"/>
    <property type="match status" value="3"/>
</dbReference>
<protein>
    <recommendedName>
        <fullName evidence="6">DNA/RNA non-specific endonuclease domain-containing protein</fullName>
    </recommendedName>
</protein>
<dbReference type="SMART" id="SM00892">
    <property type="entry name" value="Endonuclease_NS"/>
    <property type="match status" value="3"/>
</dbReference>
<keyword evidence="1" id="KW-0472">Membrane</keyword>
<keyword evidence="1" id="KW-1133">Transmembrane helix</keyword>
<feature type="domain" description="ENPP1-3/EXOG-like endonuclease/phosphodiesterase" evidence="2">
    <location>
        <begin position="643"/>
        <end position="874"/>
    </location>
</feature>
<dbReference type="PANTHER" id="PTHR21472:SF20">
    <property type="entry name" value="ENDONUCLEASE DOMAIN-CONTAINING 1 PROTEIN-LIKE"/>
    <property type="match status" value="1"/>
</dbReference>
<evidence type="ECO:0008006" key="6">
    <source>
        <dbReference type="Google" id="ProtNLM"/>
    </source>
</evidence>
<dbReference type="GO" id="GO:0046872">
    <property type="term" value="F:metal ion binding"/>
    <property type="evidence" value="ECO:0007669"/>
    <property type="project" value="InterPro"/>
</dbReference>
<evidence type="ECO:0000259" key="2">
    <source>
        <dbReference type="SMART" id="SM00477"/>
    </source>
</evidence>
<dbReference type="GO" id="GO:0016787">
    <property type="term" value="F:hydrolase activity"/>
    <property type="evidence" value="ECO:0007669"/>
    <property type="project" value="InterPro"/>
</dbReference>
<dbReference type="GO" id="GO:0003676">
    <property type="term" value="F:nucleic acid binding"/>
    <property type="evidence" value="ECO:0007669"/>
    <property type="project" value="InterPro"/>
</dbReference>
<dbReference type="SUPFAM" id="SSF54060">
    <property type="entry name" value="His-Me finger endonucleases"/>
    <property type="match status" value="3"/>
</dbReference>
<dbReference type="AlphaFoldDB" id="A0A315WCX8"/>
<evidence type="ECO:0000313" key="4">
    <source>
        <dbReference type="EMBL" id="PWA32917.1"/>
    </source>
</evidence>
<dbReference type="EMBL" id="NHOQ01000105">
    <property type="protein sequence ID" value="PWA32917.1"/>
    <property type="molecule type" value="Genomic_DNA"/>
</dbReference>
<feature type="domain" description="DNA/RNA non-specific endonuclease/pyrophosphatase/phosphodiesterase" evidence="3">
    <location>
        <begin position="72"/>
        <end position="290"/>
    </location>
</feature>
<dbReference type="STRING" id="33528.ENSGAFP00000026136"/>
<evidence type="ECO:0000259" key="3">
    <source>
        <dbReference type="SMART" id="SM00892"/>
    </source>
</evidence>
<dbReference type="InterPro" id="IPR001604">
    <property type="entry name" value="Endo_G_ENPP1-like_dom"/>
</dbReference>
<evidence type="ECO:0000313" key="5">
    <source>
        <dbReference type="Proteomes" id="UP000250572"/>
    </source>
</evidence>
<feature type="domain" description="DNA/RNA non-specific endonuclease/pyrophosphatase/phosphodiesterase" evidence="3">
    <location>
        <begin position="353"/>
        <end position="570"/>
    </location>
</feature>
<gene>
    <name evidence="4" type="ORF">CCH79_00015542</name>
</gene>
<dbReference type="Gene3D" id="3.40.570.10">
    <property type="entry name" value="Extracellular Endonuclease, subunit A"/>
    <property type="match status" value="3"/>
</dbReference>